<reference evidence="1 2" key="1">
    <citation type="journal article" date="2023" name="bioRxiv">
        <title>Conserved and derived expression patterns and positive selection on dental genes reveal complex evolutionary context of ever-growing rodent molars.</title>
        <authorList>
            <person name="Calamari Z.T."/>
            <person name="Song A."/>
            <person name="Cohen E."/>
            <person name="Akter M."/>
            <person name="Roy R.D."/>
            <person name="Hallikas O."/>
            <person name="Christensen M.M."/>
            <person name="Li P."/>
            <person name="Marangoni P."/>
            <person name="Jernvall J."/>
            <person name="Klein O.D."/>
        </authorList>
    </citation>
    <scope>NUCLEOTIDE SEQUENCE [LARGE SCALE GENOMIC DNA]</scope>
    <source>
        <strain evidence="1">V071</strain>
    </source>
</reference>
<evidence type="ECO:0000313" key="1">
    <source>
        <dbReference type="EMBL" id="KAK7827399.1"/>
    </source>
</evidence>
<name>A0AAW0JMB8_MYOGA</name>
<keyword evidence="2" id="KW-1185">Reference proteome</keyword>
<proteinExistence type="predicted"/>
<dbReference type="AlphaFoldDB" id="A0AAW0JMB8"/>
<comment type="caution">
    <text evidence="1">The sequence shown here is derived from an EMBL/GenBank/DDBJ whole genome shotgun (WGS) entry which is preliminary data.</text>
</comment>
<sequence length="481" mass="53186">MEDGGAGFGADLPLLGSPSSSARCYSCLCSGVTPAAALLKQTDLGDIQALTGCCLPSEKRVVLPANTGSAAAWEVALLISIQWEHSEDEKLMVMRWKVMASLPSLRCFVPTIDCRAPNGVRGAAVSHACEPCRCDIHHCYLGGHLSHFGCMHHYTCSAGHRVWGAATAIEAGRRRFRLADPANGVEPFQTALIKPKLLVEARVVLTACNPNLEKAWTLGIHPLRPSLALEFAKQCEDHQSRWCCLGICARHFLLQLPDSTLKAVLEDTYLIIKESWVFKVRTLLGSGGTRLADLGGRGREVPDLKNKQKYKCQRPCMELKVYFRDLRSEGIRQAGRQQGRPLPFQGLRTQPEKQMRDCQENATLQQLRSYLPGHQMIPAPESNKHMRLSDQLDLQTTIQYIANVIDLLFPKTVQEVHARVEVTGQVSLLQAAHQKLQGLQKAIPQGLLGPGYFLFTQMQNHLGQVAPAQSHQSRMATTYTT</sequence>
<organism evidence="1 2">
    <name type="scientific">Myodes glareolus</name>
    <name type="common">Bank vole</name>
    <name type="synonym">Clethrionomys glareolus</name>
    <dbReference type="NCBI Taxonomy" id="447135"/>
    <lineage>
        <taxon>Eukaryota</taxon>
        <taxon>Metazoa</taxon>
        <taxon>Chordata</taxon>
        <taxon>Craniata</taxon>
        <taxon>Vertebrata</taxon>
        <taxon>Euteleostomi</taxon>
        <taxon>Mammalia</taxon>
        <taxon>Eutheria</taxon>
        <taxon>Euarchontoglires</taxon>
        <taxon>Glires</taxon>
        <taxon>Rodentia</taxon>
        <taxon>Myomorpha</taxon>
        <taxon>Muroidea</taxon>
        <taxon>Cricetidae</taxon>
        <taxon>Arvicolinae</taxon>
        <taxon>Myodes</taxon>
    </lineage>
</organism>
<accession>A0AAW0JMB8</accession>
<dbReference type="EMBL" id="JBBHLL010000030">
    <property type="protein sequence ID" value="KAK7827399.1"/>
    <property type="molecule type" value="Genomic_DNA"/>
</dbReference>
<protein>
    <submittedName>
        <fullName evidence="1">Uncharacterized protein</fullName>
    </submittedName>
</protein>
<dbReference type="Proteomes" id="UP001488838">
    <property type="component" value="Unassembled WGS sequence"/>
</dbReference>
<evidence type="ECO:0000313" key="2">
    <source>
        <dbReference type="Proteomes" id="UP001488838"/>
    </source>
</evidence>
<gene>
    <name evidence="1" type="ORF">U0070_026605</name>
</gene>